<evidence type="ECO:0000256" key="2">
    <source>
        <dbReference type="ARBA" id="ARBA00022729"/>
    </source>
</evidence>
<dbReference type="PANTHER" id="PTHR42953:SF8">
    <property type="entry name" value="ZINT DOMAIN-CONTAINING PROTEIN"/>
    <property type="match status" value="1"/>
</dbReference>
<evidence type="ECO:0000313" key="4">
    <source>
        <dbReference type="EMBL" id="MEQ2467065.1"/>
    </source>
</evidence>
<dbReference type="Pfam" id="PF01297">
    <property type="entry name" value="ZnuA"/>
    <property type="match status" value="1"/>
</dbReference>
<accession>A0ABV1F124</accession>
<name>A0ABV1F124_9BACI</name>
<organism evidence="4 5">
    <name type="scientific">Niallia hominis</name>
    <dbReference type="NCBI Taxonomy" id="3133173"/>
    <lineage>
        <taxon>Bacteria</taxon>
        <taxon>Bacillati</taxon>
        <taxon>Bacillota</taxon>
        <taxon>Bacilli</taxon>
        <taxon>Bacillales</taxon>
        <taxon>Bacillaceae</taxon>
        <taxon>Niallia</taxon>
    </lineage>
</organism>
<keyword evidence="5" id="KW-1185">Reference proteome</keyword>
<dbReference type="InterPro" id="IPR050492">
    <property type="entry name" value="Bact_metal-bind_prot9"/>
</dbReference>
<sequence length="312" mass="35221">MKKYIVVIISILFVFLVLTGCSQSLSRNESGIGKEKLNIYTTIFPLQDFSEKIGGKYVQVENIVPTGSDAHSFEPSTKTMVKISEGDAFVYLGTGIEGFTDAVIEAVKNEQTKIVKASEGVALIDSNGIIVKEKAVKGDVDPHVWLDPNRAIQLAENIKNVFIEIKPEQEEYFEENFKKLKEELEILDLSFKKMVRESSNKNYIVAHSAFGYWEDAYGLEQIGISGLSPSNEPSQKQLEEIIKAAKKQEIKYILFEQNVENKVAEVLKKEIGAETLTLHNLEALNEEDIKKNEDYISIMEKNIETLRKALDY</sequence>
<dbReference type="InterPro" id="IPR006127">
    <property type="entry name" value="ZnuA-like"/>
</dbReference>
<evidence type="ECO:0000313" key="5">
    <source>
        <dbReference type="Proteomes" id="UP001465426"/>
    </source>
</evidence>
<dbReference type="PANTHER" id="PTHR42953">
    <property type="entry name" value="HIGH-AFFINITY ZINC UPTAKE SYSTEM PROTEIN ZNUA-RELATED"/>
    <property type="match status" value="1"/>
</dbReference>
<keyword evidence="2" id="KW-0732">Signal</keyword>
<dbReference type="Proteomes" id="UP001465426">
    <property type="component" value="Unassembled WGS sequence"/>
</dbReference>
<dbReference type="SUPFAM" id="SSF53807">
    <property type="entry name" value="Helical backbone' metal receptor"/>
    <property type="match status" value="1"/>
</dbReference>
<evidence type="ECO:0000256" key="1">
    <source>
        <dbReference type="ARBA" id="ARBA00022448"/>
    </source>
</evidence>
<dbReference type="PRINTS" id="PR00691">
    <property type="entry name" value="ADHESINB"/>
</dbReference>
<reference evidence="4 5" key="1">
    <citation type="submission" date="2024-03" db="EMBL/GenBank/DDBJ databases">
        <title>Human intestinal bacterial collection.</title>
        <authorList>
            <person name="Pauvert C."/>
            <person name="Hitch T.C.A."/>
            <person name="Clavel T."/>
        </authorList>
    </citation>
    <scope>NUCLEOTIDE SEQUENCE [LARGE SCALE GENOMIC DNA]</scope>
    <source>
        <strain evidence="4 5">CLA-SR-H024</strain>
    </source>
</reference>
<dbReference type="EMBL" id="JBBMFN010000041">
    <property type="protein sequence ID" value="MEQ2467065.1"/>
    <property type="molecule type" value="Genomic_DNA"/>
</dbReference>
<evidence type="ECO:0000256" key="3">
    <source>
        <dbReference type="RuleBase" id="RU003512"/>
    </source>
</evidence>
<keyword evidence="1 3" id="KW-0813">Transport</keyword>
<protein>
    <submittedName>
        <fullName evidence="4">Zinc ABC transporter substrate-binding protein</fullName>
    </submittedName>
</protein>
<dbReference type="InterPro" id="IPR006128">
    <property type="entry name" value="Lipoprotein_PsaA-like"/>
</dbReference>
<comment type="similarity">
    <text evidence="3">Belongs to the bacterial solute-binding protein 9 family.</text>
</comment>
<proteinExistence type="inferred from homology"/>
<dbReference type="RefSeq" id="WP_031539484.1">
    <property type="nucleotide sequence ID" value="NZ_JBBMFN010000041.1"/>
</dbReference>
<comment type="caution">
    <text evidence="4">The sequence shown here is derived from an EMBL/GenBank/DDBJ whole genome shotgun (WGS) entry which is preliminary data.</text>
</comment>
<dbReference type="InterPro" id="IPR006129">
    <property type="entry name" value="AdhesinB"/>
</dbReference>
<dbReference type="Gene3D" id="3.40.50.1980">
    <property type="entry name" value="Nitrogenase molybdenum iron protein domain"/>
    <property type="match status" value="2"/>
</dbReference>
<dbReference type="PRINTS" id="PR00690">
    <property type="entry name" value="ADHESNFAMILY"/>
</dbReference>
<gene>
    <name evidence="4" type="ORF">WMO63_15525</name>
</gene>
<dbReference type="PROSITE" id="PS51257">
    <property type="entry name" value="PROKAR_LIPOPROTEIN"/>
    <property type="match status" value="1"/>
</dbReference>